<evidence type="ECO:0000313" key="2">
    <source>
        <dbReference type="EMBL" id="VFK54154.1"/>
    </source>
</evidence>
<dbReference type="AlphaFoldDB" id="A0A450ZK57"/>
<reference evidence="2" key="1">
    <citation type="submission" date="2019-02" db="EMBL/GenBank/DDBJ databases">
        <authorList>
            <person name="Gruber-Vodicka R. H."/>
            <person name="Seah K. B. B."/>
        </authorList>
    </citation>
    <scope>NUCLEOTIDE SEQUENCE</scope>
    <source>
        <strain evidence="2">BECK_BY1</strain>
    </source>
</reference>
<name>A0A450ZK57_9GAMM</name>
<protein>
    <submittedName>
        <fullName evidence="2">Uncharacterized protein</fullName>
    </submittedName>
</protein>
<dbReference type="EMBL" id="CAADFX010000020">
    <property type="protein sequence ID" value="VFK54154.1"/>
    <property type="molecule type" value="Genomic_DNA"/>
</dbReference>
<organism evidence="2">
    <name type="scientific">Candidatus Kentrum sp. TUN</name>
    <dbReference type="NCBI Taxonomy" id="2126343"/>
    <lineage>
        <taxon>Bacteria</taxon>
        <taxon>Pseudomonadati</taxon>
        <taxon>Pseudomonadota</taxon>
        <taxon>Gammaproteobacteria</taxon>
        <taxon>Candidatus Kentrum</taxon>
    </lineage>
</organism>
<evidence type="ECO:0000256" key="1">
    <source>
        <dbReference type="SAM" id="MobiDB-lite"/>
    </source>
</evidence>
<gene>
    <name evidence="2" type="ORF">BECKTUN1418D_GA0071000_10201</name>
</gene>
<accession>A0A450ZK57</accession>
<sequence>MAAMTNAEKQAALRAKRKAEGQVNVKTWIPPELAERLRAKFPGARGGIDYRAALEAAVAEPGEKAT</sequence>
<proteinExistence type="predicted"/>
<feature type="region of interest" description="Disordered" evidence="1">
    <location>
        <begin position="1"/>
        <end position="21"/>
    </location>
</feature>